<evidence type="ECO:0000313" key="2">
    <source>
        <dbReference type="EMBL" id="MDC8754988.1"/>
    </source>
</evidence>
<accession>A0ABT5JQD2</accession>
<feature type="transmembrane region" description="Helical" evidence="1">
    <location>
        <begin position="12"/>
        <end position="31"/>
    </location>
</feature>
<dbReference type="EMBL" id="JAQQXQ010000007">
    <property type="protein sequence ID" value="MDC8754988.1"/>
    <property type="molecule type" value="Genomic_DNA"/>
</dbReference>
<evidence type="ECO:0000313" key="3">
    <source>
        <dbReference type="Proteomes" id="UP001216558"/>
    </source>
</evidence>
<comment type="caution">
    <text evidence="2">The sequence shown here is derived from an EMBL/GenBank/DDBJ whole genome shotgun (WGS) entry which is preliminary data.</text>
</comment>
<protein>
    <submittedName>
        <fullName evidence="2">Uncharacterized protein</fullName>
    </submittedName>
</protein>
<gene>
    <name evidence="2" type="ORF">OIK40_10090</name>
</gene>
<dbReference type="RefSeq" id="WP_273678201.1">
    <property type="nucleotide sequence ID" value="NZ_JAQQXQ010000007.1"/>
</dbReference>
<reference evidence="2 3" key="1">
    <citation type="submission" date="2022-10" db="EMBL/GenBank/DDBJ databases">
        <title>Erythrobacter sp. sf7 Genome sequencing.</title>
        <authorList>
            <person name="Park S."/>
        </authorList>
    </citation>
    <scope>NUCLEOTIDE SEQUENCE [LARGE SCALE GENOMIC DNA]</scope>
    <source>
        <strain evidence="3">sf7</strain>
    </source>
</reference>
<evidence type="ECO:0000256" key="1">
    <source>
        <dbReference type="SAM" id="Phobius"/>
    </source>
</evidence>
<proteinExistence type="predicted"/>
<name>A0ABT5JQD2_9SPHN</name>
<organism evidence="2 3">
    <name type="scientific">Erythrobacter fulvus</name>
    <dbReference type="NCBI Taxonomy" id="2987523"/>
    <lineage>
        <taxon>Bacteria</taxon>
        <taxon>Pseudomonadati</taxon>
        <taxon>Pseudomonadota</taxon>
        <taxon>Alphaproteobacteria</taxon>
        <taxon>Sphingomonadales</taxon>
        <taxon>Erythrobacteraceae</taxon>
        <taxon>Erythrobacter/Porphyrobacter group</taxon>
        <taxon>Erythrobacter</taxon>
    </lineage>
</organism>
<keyword evidence="3" id="KW-1185">Reference proteome</keyword>
<sequence length="83" mass="8946">MTTSLLDPTVVTAMSSLVAVIVIAAALLRGWQEWLALKRQELERSAPSEAAEEGPGFGTARIELADLKERIRKLEAIASGVEL</sequence>
<keyword evidence="1" id="KW-0812">Transmembrane</keyword>
<keyword evidence="1" id="KW-1133">Transmembrane helix</keyword>
<dbReference type="Proteomes" id="UP001216558">
    <property type="component" value="Unassembled WGS sequence"/>
</dbReference>
<keyword evidence="1" id="KW-0472">Membrane</keyword>